<keyword evidence="11" id="KW-1185">Reference proteome</keyword>
<comment type="similarity">
    <text evidence="3">Belongs to the mandelate racemase/muconate lactonizing enzyme family.</text>
</comment>
<dbReference type="SUPFAM" id="SSF54826">
    <property type="entry name" value="Enolase N-terminal domain-like"/>
    <property type="match status" value="1"/>
</dbReference>
<dbReference type="InterPro" id="IPR036849">
    <property type="entry name" value="Enolase-like_C_sf"/>
</dbReference>
<proteinExistence type="inferred from homology"/>
<dbReference type="InterPro" id="IPR018110">
    <property type="entry name" value="Mandel_Rmase/mucon_lact_enz_CS"/>
</dbReference>
<dbReference type="SFLD" id="SFLDG01258">
    <property type="entry name" value="(chloro)muconate_cycloisomeras"/>
    <property type="match status" value="1"/>
</dbReference>
<dbReference type="SMART" id="SM00922">
    <property type="entry name" value="MR_MLE"/>
    <property type="match status" value="1"/>
</dbReference>
<dbReference type="Pfam" id="PF13378">
    <property type="entry name" value="MR_MLE_C"/>
    <property type="match status" value="1"/>
</dbReference>
<dbReference type="InterPro" id="IPR013341">
    <property type="entry name" value="Mandelate_racemase_N_dom"/>
</dbReference>
<dbReference type="UniPathway" id="UPA00083"/>
<organism evidence="10 11">
    <name type="scientific">Verticiella sediminum</name>
    <dbReference type="NCBI Taxonomy" id="1247510"/>
    <lineage>
        <taxon>Bacteria</taxon>
        <taxon>Pseudomonadati</taxon>
        <taxon>Pseudomonadota</taxon>
        <taxon>Betaproteobacteria</taxon>
        <taxon>Burkholderiales</taxon>
        <taxon>Alcaligenaceae</taxon>
        <taxon>Verticiella</taxon>
    </lineage>
</organism>
<dbReference type="SFLD" id="SFLDS00001">
    <property type="entry name" value="Enolase"/>
    <property type="match status" value="1"/>
</dbReference>
<dbReference type="PROSITE" id="PS00909">
    <property type="entry name" value="MR_MLE_2"/>
    <property type="match status" value="1"/>
</dbReference>
<protein>
    <submittedName>
        <fullName evidence="10">Muconate cycloisomerase</fullName>
    </submittedName>
</protein>
<dbReference type="GO" id="GO:0030145">
    <property type="term" value="F:manganese ion binding"/>
    <property type="evidence" value="ECO:0007669"/>
    <property type="project" value="InterPro"/>
</dbReference>
<dbReference type="Pfam" id="PF02746">
    <property type="entry name" value="MR_MLE_N"/>
    <property type="match status" value="1"/>
</dbReference>
<evidence type="ECO:0000256" key="1">
    <source>
        <dbReference type="ARBA" id="ARBA00001936"/>
    </source>
</evidence>
<keyword evidence="7 10" id="KW-0413">Isomerase</keyword>
<evidence type="ECO:0000256" key="5">
    <source>
        <dbReference type="ARBA" id="ARBA00022797"/>
    </source>
</evidence>
<feature type="active site" description="Proton acceptor" evidence="8">
    <location>
        <position position="169"/>
    </location>
</feature>
<evidence type="ECO:0000259" key="9">
    <source>
        <dbReference type="SMART" id="SM00922"/>
    </source>
</evidence>
<evidence type="ECO:0000313" key="10">
    <source>
        <dbReference type="EMBL" id="TSH91552.1"/>
    </source>
</evidence>
<evidence type="ECO:0000256" key="3">
    <source>
        <dbReference type="ARBA" id="ARBA00008031"/>
    </source>
</evidence>
<dbReference type="EMBL" id="VLTJ01000035">
    <property type="protein sequence ID" value="TSH91552.1"/>
    <property type="molecule type" value="Genomic_DNA"/>
</dbReference>
<dbReference type="GO" id="GO:0018850">
    <property type="term" value="F:chloromuconate cycloisomerase activity"/>
    <property type="evidence" value="ECO:0007669"/>
    <property type="project" value="InterPro"/>
</dbReference>
<dbReference type="InterPro" id="IPR013342">
    <property type="entry name" value="Mandelate_racemase_C"/>
</dbReference>
<dbReference type="Proteomes" id="UP000318405">
    <property type="component" value="Unassembled WGS sequence"/>
</dbReference>
<dbReference type="SFLD" id="SFLDG00180">
    <property type="entry name" value="muconate_cycloisomerase"/>
    <property type="match status" value="1"/>
</dbReference>
<dbReference type="NCBIfam" id="TIGR02534">
    <property type="entry name" value="mucon_cyclo"/>
    <property type="match status" value="1"/>
</dbReference>
<evidence type="ECO:0000256" key="6">
    <source>
        <dbReference type="ARBA" id="ARBA00023211"/>
    </source>
</evidence>
<comment type="caution">
    <text evidence="10">The sequence shown here is derived from an EMBL/GenBank/DDBJ whole genome shotgun (WGS) entry which is preliminary data.</text>
</comment>
<gene>
    <name evidence="10" type="ORF">FOZ76_18270</name>
</gene>
<dbReference type="InterPro" id="IPR029017">
    <property type="entry name" value="Enolase-like_N"/>
</dbReference>
<evidence type="ECO:0000256" key="4">
    <source>
        <dbReference type="ARBA" id="ARBA00022723"/>
    </source>
</evidence>
<evidence type="ECO:0000256" key="2">
    <source>
        <dbReference type="ARBA" id="ARBA00005211"/>
    </source>
</evidence>
<accession>A0A556AF79</accession>
<dbReference type="PANTHER" id="PTHR48073:SF2">
    <property type="entry name" value="O-SUCCINYLBENZOATE SYNTHASE"/>
    <property type="match status" value="1"/>
</dbReference>
<dbReference type="Gene3D" id="3.20.20.120">
    <property type="entry name" value="Enolase-like C-terminal domain"/>
    <property type="match status" value="1"/>
</dbReference>
<keyword evidence="4" id="KW-0479">Metal-binding</keyword>
<evidence type="ECO:0000256" key="7">
    <source>
        <dbReference type="ARBA" id="ARBA00023235"/>
    </source>
</evidence>
<dbReference type="Gene3D" id="3.30.390.10">
    <property type="entry name" value="Enolase-like, N-terminal domain"/>
    <property type="match status" value="1"/>
</dbReference>
<dbReference type="CDD" id="cd03318">
    <property type="entry name" value="MLE"/>
    <property type="match status" value="1"/>
</dbReference>
<dbReference type="OrthoDB" id="5596677at2"/>
<dbReference type="SUPFAM" id="SSF51604">
    <property type="entry name" value="Enolase C-terminal domain-like"/>
    <property type="match status" value="1"/>
</dbReference>
<dbReference type="GO" id="GO:0016854">
    <property type="term" value="F:racemase and epimerase activity"/>
    <property type="evidence" value="ECO:0007669"/>
    <property type="project" value="UniProtKB-ARBA"/>
</dbReference>
<keyword evidence="6" id="KW-0464">Manganese</keyword>
<dbReference type="AlphaFoldDB" id="A0A556AF79"/>
<reference evidence="10 11" key="1">
    <citation type="submission" date="2019-07" db="EMBL/GenBank/DDBJ databases">
        <title>Qingshengfaniella alkalisoli gen. nov., sp. nov., isolated from saline soil.</title>
        <authorList>
            <person name="Xu L."/>
            <person name="Huang X.-X."/>
            <person name="Sun J.-Q."/>
        </authorList>
    </citation>
    <scope>NUCLEOTIDE SEQUENCE [LARGE SCALE GENOMIC DNA]</scope>
    <source>
        <strain evidence="10 11">DSM 27279</strain>
    </source>
</reference>
<feature type="domain" description="Mandelate racemase/muconate lactonizing enzyme C-terminal" evidence="9">
    <location>
        <begin position="148"/>
        <end position="245"/>
    </location>
</feature>
<feature type="active site" description="Proton donor" evidence="8">
    <location>
        <position position="327"/>
    </location>
</feature>
<name>A0A556AF79_9BURK</name>
<dbReference type="SFLD" id="SFLDF00009">
    <property type="entry name" value="o-succinylbenzoate_synthase"/>
    <property type="match status" value="1"/>
</dbReference>
<dbReference type="GO" id="GO:0018849">
    <property type="term" value="F:muconate cycloisomerase activity"/>
    <property type="evidence" value="ECO:0007669"/>
    <property type="project" value="InterPro"/>
</dbReference>
<evidence type="ECO:0000256" key="8">
    <source>
        <dbReference type="PIRSR" id="PIRSR613370-1"/>
    </source>
</evidence>
<dbReference type="GO" id="GO:0009063">
    <property type="term" value="P:amino acid catabolic process"/>
    <property type="evidence" value="ECO:0007669"/>
    <property type="project" value="InterPro"/>
</dbReference>
<dbReference type="InterPro" id="IPR029065">
    <property type="entry name" value="Enolase_C-like"/>
</dbReference>
<dbReference type="PANTHER" id="PTHR48073">
    <property type="entry name" value="O-SUCCINYLBENZOATE SYNTHASE-RELATED"/>
    <property type="match status" value="1"/>
</dbReference>
<comment type="pathway">
    <text evidence="2">Aromatic compound metabolism.</text>
</comment>
<dbReference type="PROSITE" id="PS00908">
    <property type="entry name" value="MR_MLE_1"/>
    <property type="match status" value="1"/>
</dbReference>
<dbReference type="RefSeq" id="WP_143949724.1">
    <property type="nucleotide sequence ID" value="NZ_BAABMB010000006.1"/>
</dbReference>
<sequence length="382" mass="40948">MNAPRIQSIETLIVDLPTIRAHQLAMTVMHHQSLVILRLRCDDGVQGIGEATTIGGMSYGDESPEGMKLAIDTYFAPALIGQDATNVHAAMQRLEKVGRGNRCAKSAVETALFDAQARRLGVPLATLFGGAVRDKLPTLWTLASGDTAKDIEEAERLLAERRHNTFKLKIGRRPIAEDVAHVSRIKAALGDRARVTVDVNQAWNEADAAPAIARLEAAGVDLIEQPLPREQRAGLARLAARFVVPIMADEALATPEDAFDIASRGGADVAALKIAKSGGPYAVLRTAHVVDAAGVAIYGGTLLEGSVGTLAAAHAFATLPRLAWGTELFGPLLLKEDIVLERPLYREFCLELPSGPGLGVTLDEDKIAFYRRDRKNSQHPAG</sequence>
<evidence type="ECO:0000313" key="11">
    <source>
        <dbReference type="Proteomes" id="UP000318405"/>
    </source>
</evidence>
<dbReference type="GO" id="GO:0006518">
    <property type="term" value="P:peptide metabolic process"/>
    <property type="evidence" value="ECO:0007669"/>
    <property type="project" value="UniProtKB-ARBA"/>
</dbReference>
<keyword evidence="5" id="KW-0058">Aromatic hydrocarbons catabolism</keyword>
<comment type="cofactor">
    <cofactor evidence="1">
        <name>Mn(2+)</name>
        <dbReference type="ChEBI" id="CHEBI:29035"/>
    </cofactor>
</comment>
<dbReference type="InterPro" id="IPR013370">
    <property type="entry name" value="Chloromuconate_cycloisomerase"/>
</dbReference>